<organism evidence="2 3">
    <name type="scientific">Methylogaea oryzae</name>
    <dbReference type="NCBI Taxonomy" id="1295382"/>
    <lineage>
        <taxon>Bacteria</taxon>
        <taxon>Pseudomonadati</taxon>
        <taxon>Pseudomonadota</taxon>
        <taxon>Gammaproteobacteria</taxon>
        <taxon>Methylococcales</taxon>
        <taxon>Methylococcaceae</taxon>
        <taxon>Methylogaea</taxon>
    </lineage>
</organism>
<keyword evidence="1" id="KW-1133">Transmembrane helix</keyword>
<sequence length="154" mass="16422">MNEDSRHAGNAVLLRSAALWLLAALLSAWCLVGMKLGLAPVKMVFPGKTSHLLQAHIDFLLMSALLFGIYAAKTPLAAHVRWSMAIGAFTNPSLFLLTAIVPELDTAAPGDGLMAASFNLYRMASISITTYGFGAAAIAIFLATFARRANRRDG</sequence>
<evidence type="ECO:0000256" key="1">
    <source>
        <dbReference type="SAM" id="Phobius"/>
    </source>
</evidence>
<evidence type="ECO:0000313" key="3">
    <source>
        <dbReference type="Proteomes" id="UP000824988"/>
    </source>
</evidence>
<keyword evidence="1" id="KW-0472">Membrane</keyword>
<evidence type="ECO:0000313" key="2">
    <source>
        <dbReference type="EMBL" id="BBL72380.1"/>
    </source>
</evidence>
<protein>
    <submittedName>
        <fullName evidence="2">Uncharacterized protein</fullName>
    </submittedName>
</protein>
<keyword evidence="3" id="KW-1185">Reference proteome</keyword>
<keyword evidence="1" id="KW-0812">Transmembrane</keyword>
<name>A0A8D4VQT3_9GAMM</name>
<feature type="transmembrane region" description="Helical" evidence="1">
    <location>
        <begin position="121"/>
        <end position="146"/>
    </location>
</feature>
<dbReference type="EMBL" id="AP019782">
    <property type="protein sequence ID" value="BBL72380.1"/>
    <property type="molecule type" value="Genomic_DNA"/>
</dbReference>
<feature type="transmembrane region" description="Helical" evidence="1">
    <location>
        <begin position="54"/>
        <end position="72"/>
    </location>
</feature>
<feature type="transmembrane region" description="Helical" evidence="1">
    <location>
        <begin position="84"/>
        <end position="101"/>
    </location>
</feature>
<proteinExistence type="predicted"/>
<gene>
    <name evidence="2" type="ORF">MoryE10_29860</name>
</gene>
<dbReference type="AlphaFoldDB" id="A0A8D4VQT3"/>
<dbReference type="Proteomes" id="UP000824988">
    <property type="component" value="Chromosome"/>
</dbReference>
<feature type="transmembrane region" description="Helical" evidence="1">
    <location>
        <begin position="12"/>
        <end position="34"/>
    </location>
</feature>
<accession>A0A8D4VQT3</accession>
<reference evidence="2" key="1">
    <citation type="submission" date="2019-06" db="EMBL/GenBank/DDBJ databases">
        <title>Complete genome sequence of Methylogaea oryzae strain JCM16910.</title>
        <authorList>
            <person name="Asakawa S."/>
        </authorList>
    </citation>
    <scope>NUCLEOTIDE SEQUENCE</scope>
    <source>
        <strain evidence="2">E10</strain>
    </source>
</reference>
<dbReference type="RefSeq" id="WP_221047523.1">
    <property type="nucleotide sequence ID" value="NZ_AP019782.1"/>
</dbReference>
<dbReference type="KEGG" id="moz:MoryE10_29860"/>